<accession>A0A7S1ZMN0</accession>
<feature type="signal peptide" evidence="2">
    <location>
        <begin position="1"/>
        <end position="26"/>
    </location>
</feature>
<protein>
    <recommendedName>
        <fullName evidence="4">Ricin B lectin domain-containing protein</fullName>
    </recommendedName>
</protein>
<dbReference type="EMBL" id="HBGN01027312">
    <property type="protein sequence ID" value="CAD9343028.1"/>
    <property type="molecule type" value="Transcribed_RNA"/>
</dbReference>
<evidence type="ECO:0000256" key="2">
    <source>
        <dbReference type="SAM" id="SignalP"/>
    </source>
</evidence>
<evidence type="ECO:0008006" key="4">
    <source>
        <dbReference type="Google" id="ProtNLM"/>
    </source>
</evidence>
<organism evidence="3">
    <name type="scientific">Ditylum brightwellii</name>
    <dbReference type="NCBI Taxonomy" id="49249"/>
    <lineage>
        <taxon>Eukaryota</taxon>
        <taxon>Sar</taxon>
        <taxon>Stramenopiles</taxon>
        <taxon>Ochrophyta</taxon>
        <taxon>Bacillariophyta</taxon>
        <taxon>Mediophyceae</taxon>
        <taxon>Lithodesmiophycidae</taxon>
        <taxon>Lithodesmiales</taxon>
        <taxon>Lithodesmiaceae</taxon>
        <taxon>Ditylum</taxon>
    </lineage>
</organism>
<keyword evidence="2" id="KW-0732">Signal</keyword>
<feature type="region of interest" description="Disordered" evidence="1">
    <location>
        <begin position="57"/>
        <end position="81"/>
    </location>
</feature>
<evidence type="ECO:0000313" key="3">
    <source>
        <dbReference type="EMBL" id="CAD9343028.1"/>
    </source>
</evidence>
<proteinExistence type="predicted"/>
<sequence>MKASPPSAIAVLTLLLSVSLVQFATSFQLLASQNPHREKLVQHFQPTHEQSRFVGRARTPSSTRLHLANDNTPENSEKSTLGSNMRRSLLYSTAAALATNVALAVVAPPGFKRIPTQFIAALGDPDAKSGTNAQEWGLWEKDPGPRGVFLQDFSTLETNGGKAKAGWTFDKNDWWLEEHGIIMEKPKFSLPAGRYLVTGGRLVTTVLTVEPPEAGDTQQRWKLDNGKLYDITHLPCRSARYKPNEGNGSPLTARTGDFPVKPGAEMPPVDGCDKQDYAVLFVIGVAT</sequence>
<gene>
    <name evidence="3" type="ORF">DBRI1063_LOCUS17625</name>
</gene>
<evidence type="ECO:0000256" key="1">
    <source>
        <dbReference type="SAM" id="MobiDB-lite"/>
    </source>
</evidence>
<dbReference type="AlphaFoldDB" id="A0A7S1ZMN0"/>
<name>A0A7S1ZMN0_9STRA</name>
<feature type="chain" id="PRO_5030655875" description="Ricin B lectin domain-containing protein" evidence="2">
    <location>
        <begin position="27"/>
        <end position="287"/>
    </location>
</feature>
<reference evidence="3" key="1">
    <citation type="submission" date="2021-01" db="EMBL/GenBank/DDBJ databases">
        <authorList>
            <person name="Corre E."/>
            <person name="Pelletier E."/>
            <person name="Niang G."/>
            <person name="Scheremetjew M."/>
            <person name="Finn R."/>
            <person name="Kale V."/>
            <person name="Holt S."/>
            <person name="Cochrane G."/>
            <person name="Meng A."/>
            <person name="Brown T."/>
            <person name="Cohen L."/>
        </authorList>
    </citation>
    <scope>NUCLEOTIDE SEQUENCE</scope>
    <source>
        <strain evidence="3">Pop2</strain>
    </source>
</reference>
<feature type="compositionally biased region" description="Polar residues" evidence="1">
    <location>
        <begin position="59"/>
        <end position="81"/>
    </location>
</feature>